<evidence type="ECO:0000313" key="1">
    <source>
        <dbReference type="EMBL" id="KAK3324976.1"/>
    </source>
</evidence>
<reference evidence="1" key="1">
    <citation type="journal article" date="2023" name="Mol. Phylogenet. Evol.">
        <title>Genome-scale phylogeny and comparative genomics of the fungal order Sordariales.</title>
        <authorList>
            <person name="Hensen N."/>
            <person name="Bonometti L."/>
            <person name="Westerberg I."/>
            <person name="Brannstrom I.O."/>
            <person name="Guillou S."/>
            <person name="Cros-Aarteil S."/>
            <person name="Calhoun S."/>
            <person name="Haridas S."/>
            <person name="Kuo A."/>
            <person name="Mondo S."/>
            <person name="Pangilinan J."/>
            <person name="Riley R."/>
            <person name="LaButti K."/>
            <person name="Andreopoulos B."/>
            <person name="Lipzen A."/>
            <person name="Chen C."/>
            <person name="Yan M."/>
            <person name="Daum C."/>
            <person name="Ng V."/>
            <person name="Clum A."/>
            <person name="Steindorff A."/>
            <person name="Ohm R.A."/>
            <person name="Martin F."/>
            <person name="Silar P."/>
            <person name="Natvig D.O."/>
            <person name="Lalanne C."/>
            <person name="Gautier V."/>
            <person name="Ament-Velasquez S.L."/>
            <person name="Kruys A."/>
            <person name="Hutchinson M.I."/>
            <person name="Powell A.J."/>
            <person name="Barry K."/>
            <person name="Miller A.N."/>
            <person name="Grigoriev I.V."/>
            <person name="Debuchy R."/>
            <person name="Gladieux P."/>
            <person name="Hiltunen Thoren M."/>
            <person name="Johannesson H."/>
        </authorList>
    </citation>
    <scope>NUCLEOTIDE SEQUENCE</scope>
    <source>
        <strain evidence="1">CBS 118394</strain>
    </source>
</reference>
<reference evidence="1" key="2">
    <citation type="submission" date="2023-06" db="EMBL/GenBank/DDBJ databases">
        <authorList>
            <consortium name="Lawrence Berkeley National Laboratory"/>
            <person name="Haridas S."/>
            <person name="Hensen N."/>
            <person name="Bonometti L."/>
            <person name="Westerberg I."/>
            <person name="Brannstrom I.O."/>
            <person name="Guillou S."/>
            <person name="Cros-Aarteil S."/>
            <person name="Calhoun S."/>
            <person name="Kuo A."/>
            <person name="Mondo S."/>
            <person name="Pangilinan J."/>
            <person name="Riley R."/>
            <person name="Labutti K."/>
            <person name="Andreopoulos B."/>
            <person name="Lipzen A."/>
            <person name="Chen C."/>
            <person name="Yanf M."/>
            <person name="Daum C."/>
            <person name="Ng V."/>
            <person name="Clum A."/>
            <person name="Steindorff A."/>
            <person name="Ohm R."/>
            <person name="Martin F."/>
            <person name="Silar P."/>
            <person name="Natvig D."/>
            <person name="Lalanne C."/>
            <person name="Gautier V."/>
            <person name="Ament-Velasquez S.L."/>
            <person name="Kruys A."/>
            <person name="Hutchinson M.I."/>
            <person name="Powell A.J."/>
            <person name="Barry K."/>
            <person name="Miller A.N."/>
            <person name="Grigoriev I.V."/>
            <person name="Debuchy R."/>
            <person name="Gladieux P."/>
            <person name="Thoren M.H."/>
            <person name="Johannesson H."/>
        </authorList>
    </citation>
    <scope>NUCLEOTIDE SEQUENCE</scope>
    <source>
        <strain evidence="1">CBS 118394</strain>
    </source>
</reference>
<evidence type="ECO:0000313" key="2">
    <source>
        <dbReference type="Proteomes" id="UP001283341"/>
    </source>
</evidence>
<comment type="caution">
    <text evidence="1">The sequence shown here is derived from an EMBL/GenBank/DDBJ whole genome shotgun (WGS) entry which is preliminary data.</text>
</comment>
<accession>A0AAE0MA33</accession>
<dbReference type="EMBL" id="JAUEDM010000002">
    <property type="protein sequence ID" value="KAK3324976.1"/>
    <property type="molecule type" value="Genomic_DNA"/>
</dbReference>
<dbReference type="Proteomes" id="UP001283341">
    <property type="component" value="Unassembled WGS sequence"/>
</dbReference>
<sequence length="86" mass="10087">MLPPKLFTLTSLVPLLIGIRRSSPEGRVLQREGLLRRSGWPLDRLVGRRRQRRVSQQRQMHPSQLHCVLSWITFRLTGHVAHFRKA</sequence>
<dbReference type="AlphaFoldDB" id="A0AAE0MA33"/>
<proteinExistence type="predicted"/>
<gene>
    <name evidence="1" type="ORF">B0H66DRAFT_547180</name>
</gene>
<keyword evidence="2" id="KW-1185">Reference proteome</keyword>
<organism evidence="1 2">
    <name type="scientific">Apodospora peruviana</name>
    <dbReference type="NCBI Taxonomy" id="516989"/>
    <lineage>
        <taxon>Eukaryota</taxon>
        <taxon>Fungi</taxon>
        <taxon>Dikarya</taxon>
        <taxon>Ascomycota</taxon>
        <taxon>Pezizomycotina</taxon>
        <taxon>Sordariomycetes</taxon>
        <taxon>Sordariomycetidae</taxon>
        <taxon>Sordariales</taxon>
        <taxon>Lasiosphaeriaceae</taxon>
        <taxon>Apodospora</taxon>
    </lineage>
</organism>
<protein>
    <submittedName>
        <fullName evidence="1">Uncharacterized protein</fullName>
    </submittedName>
</protein>
<name>A0AAE0MA33_9PEZI</name>